<dbReference type="Pfam" id="PF00271">
    <property type="entry name" value="Helicase_C"/>
    <property type="match status" value="1"/>
</dbReference>
<dbReference type="PANTHER" id="PTHR45626">
    <property type="entry name" value="TRANSCRIPTION TERMINATION FACTOR 2-RELATED"/>
    <property type="match status" value="1"/>
</dbReference>
<dbReference type="SUPFAM" id="SSF52540">
    <property type="entry name" value="P-loop containing nucleoside triphosphate hydrolases"/>
    <property type="match status" value="1"/>
</dbReference>
<reference evidence="6 7" key="1">
    <citation type="journal article" date="2025" name="Microbiol. Resour. Announc.">
        <title>Draft genome sequences for Neonectria magnoliae and Neonectria punicea, canker pathogens of Liriodendron tulipifera and Acer saccharum in West Virginia.</title>
        <authorList>
            <person name="Petronek H.M."/>
            <person name="Kasson M.T."/>
            <person name="Metheny A.M."/>
            <person name="Stauder C.M."/>
            <person name="Lovett B."/>
            <person name="Lynch S.C."/>
            <person name="Garnas J.R."/>
            <person name="Kasson L.R."/>
            <person name="Stajich J.E."/>
        </authorList>
    </citation>
    <scope>NUCLEOTIDE SEQUENCE [LARGE SCALE GENOMIC DNA]</scope>
    <source>
        <strain evidence="6 7">NRRL 64651</strain>
    </source>
</reference>
<dbReference type="EMBL" id="JAZAVK010000196">
    <property type="protein sequence ID" value="KAK7416920.1"/>
    <property type="molecule type" value="Genomic_DNA"/>
</dbReference>
<evidence type="ECO:0000256" key="4">
    <source>
        <dbReference type="ARBA" id="ARBA00022840"/>
    </source>
</evidence>
<gene>
    <name evidence="6" type="ORF">QQZ08_011810</name>
</gene>
<dbReference type="PANTHER" id="PTHR45626:SF17">
    <property type="entry name" value="HELICASE-LIKE TRANSCRIPTION FACTOR"/>
    <property type="match status" value="1"/>
</dbReference>
<protein>
    <recommendedName>
        <fullName evidence="5">Helicase C-terminal domain-containing protein</fullName>
    </recommendedName>
</protein>
<proteinExistence type="predicted"/>
<dbReference type="InterPro" id="IPR049730">
    <property type="entry name" value="SNF2/RAD54-like_C"/>
</dbReference>
<dbReference type="Gene3D" id="3.40.50.300">
    <property type="entry name" value="P-loop containing nucleotide triphosphate hydrolases"/>
    <property type="match status" value="1"/>
</dbReference>
<evidence type="ECO:0000259" key="5">
    <source>
        <dbReference type="PROSITE" id="PS51194"/>
    </source>
</evidence>
<keyword evidence="1" id="KW-0547">Nucleotide-binding</keyword>
<feature type="domain" description="Helicase C-terminal" evidence="5">
    <location>
        <begin position="1"/>
        <end position="140"/>
    </location>
</feature>
<evidence type="ECO:0000256" key="2">
    <source>
        <dbReference type="ARBA" id="ARBA00022801"/>
    </source>
</evidence>
<dbReference type="InterPro" id="IPR027417">
    <property type="entry name" value="P-loop_NTPase"/>
</dbReference>
<dbReference type="CDD" id="cd18793">
    <property type="entry name" value="SF2_C_SNF"/>
    <property type="match status" value="1"/>
</dbReference>
<keyword evidence="7" id="KW-1185">Reference proteome</keyword>
<dbReference type="Proteomes" id="UP001498421">
    <property type="component" value="Unassembled WGS sequence"/>
</dbReference>
<dbReference type="PROSITE" id="PS51194">
    <property type="entry name" value="HELICASE_CTER"/>
    <property type="match status" value="1"/>
</dbReference>
<evidence type="ECO:0000313" key="6">
    <source>
        <dbReference type="EMBL" id="KAK7416920.1"/>
    </source>
</evidence>
<keyword evidence="2" id="KW-0378">Hydrolase</keyword>
<organism evidence="6 7">
    <name type="scientific">Neonectria magnoliae</name>
    <dbReference type="NCBI Taxonomy" id="2732573"/>
    <lineage>
        <taxon>Eukaryota</taxon>
        <taxon>Fungi</taxon>
        <taxon>Dikarya</taxon>
        <taxon>Ascomycota</taxon>
        <taxon>Pezizomycotina</taxon>
        <taxon>Sordariomycetes</taxon>
        <taxon>Hypocreomycetidae</taxon>
        <taxon>Hypocreales</taxon>
        <taxon>Nectriaceae</taxon>
        <taxon>Neonectria</taxon>
    </lineage>
</organism>
<comment type="caution">
    <text evidence="6">The sequence shown here is derived from an EMBL/GenBank/DDBJ whole genome shotgun (WGS) entry which is preliminary data.</text>
</comment>
<dbReference type="InterPro" id="IPR001650">
    <property type="entry name" value="Helicase_C-like"/>
</dbReference>
<name>A0ABR1H735_9HYPO</name>
<evidence type="ECO:0000256" key="1">
    <source>
        <dbReference type="ARBA" id="ARBA00022741"/>
    </source>
</evidence>
<dbReference type="SMART" id="SM00490">
    <property type="entry name" value="HELICc"/>
    <property type="match status" value="1"/>
</dbReference>
<sequence>MTAKVLGRMMETAGLNFLYYNGSMSQANKSNAINDFQNIEEKKILLASMKCGGQSLNLTVANRVIIIDPWWNKTQEQQAFGRVVRRGQKKTSHLVRILTEDKIDKGLTDLQLFKSAIVDRALQDDGHVPDKLNTSQLKALFAPKKAKA</sequence>
<accession>A0ABR1H735</accession>
<keyword evidence="4" id="KW-0067">ATP-binding</keyword>
<dbReference type="InterPro" id="IPR050628">
    <property type="entry name" value="SNF2_RAD54_helicase_TF"/>
</dbReference>
<evidence type="ECO:0000256" key="3">
    <source>
        <dbReference type="ARBA" id="ARBA00022806"/>
    </source>
</evidence>
<keyword evidence="3" id="KW-0347">Helicase</keyword>
<evidence type="ECO:0000313" key="7">
    <source>
        <dbReference type="Proteomes" id="UP001498421"/>
    </source>
</evidence>